<feature type="domain" description="RNase III" evidence="2">
    <location>
        <begin position="1"/>
        <end position="94"/>
    </location>
</feature>
<feature type="compositionally biased region" description="Polar residues" evidence="1">
    <location>
        <begin position="208"/>
        <end position="217"/>
    </location>
</feature>
<feature type="region of interest" description="Disordered" evidence="1">
    <location>
        <begin position="288"/>
        <end position="321"/>
    </location>
</feature>
<accession>A0A1A5ZYP8</accession>
<dbReference type="Proteomes" id="UP000078595">
    <property type="component" value="Chromosome 9"/>
</dbReference>
<evidence type="ECO:0000256" key="1">
    <source>
        <dbReference type="SAM" id="MobiDB-lite"/>
    </source>
</evidence>
<dbReference type="EMBL" id="KI894034">
    <property type="protein sequence ID" value="OBR82929.1"/>
    <property type="molecule type" value="Genomic_DNA"/>
</dbReference>
<dbReference type="InterPro" id="IPR000999">
    <property type="entry name" value="RNase_III_dom"/>
</dbReference>
<dbReference type="AlphaFoldDB" id="A0A1A5ZYP8"/>
<reference evidence="3" key="1">
    <citation type="submission" date="2013-07" db="EMBL/GenBank/DDBJ databases">
        <title>The Genome Sequence of Cryptococcus dejecticola CBS10117.</title>
        <authorList>
            <consortium name="The Broad Institute Genome Sequencing Platform"/>
            <person name="Cuomo C."/>
            <person name="Litvintseva A."/>
            <person name="Chen Y."/>
            <person name="Heitman J."/>
            <person name="Sun S."/>
            <person name="Springer D."/>
            <person name="Dromer F."/>
            <person name="Young S.K."/>
            <person name="Zeng Q."/>
            <person name="Gargeya S."/>
            <person name="Fitzgerald M."/>
            <person name="Abouelleil A."/>
            <person name="Alvarado L."/>
            <person name="Berlin A.M."/>
            <person name="Chapman S.B."/>
            <person name="Dewar J."/>
            <person name="Goldberg J."/>
            <person name="Griggs A."/>
            <person name="Gujja S."/>
            <person name="Hansen M."/>
            <person name="Howarth C."/>
            <person name="Imamovic A."/>
            <person name="Larimer J."/>
            <person name="McCowan C."/>
            <person name="Murphy C."/>
            <person name="Pearson M."/>
            <person name="Priest M."/>
            <person name="Roberts A."/>
            <person name="Saif S."/>
            <person name="Shea T."/>
            <person name="Sykes S."/>
            <person name="Wortman J."/>
            <person name="Nusbaum C."/>
            <person name="Birren B."/>
        </authorList>
    </citation>
    <scope>NUCLEOTIDE SEQUENCE [LARGE SCALE GENOMIC DNA]</scope>
    <source>
        <strain evidence="3">CBS 10117</strain>
    </source>
</reference>
<dbReference type="CDD" id="cd00593">
    <property type="entry name" value="RIBOc"/>
    <property type="match status" value="1"/>
</dbReference>
<dbReference type="InterPro" id="IPR036389">
    <property type="entry name" value="RNase_III_sf"/>
</dbReference>
<dbReference type="VEuPathDB" id="FungiDB:I303_06487"/>
<dbReference type="Pfam" id="PF00636">
    <property type="entry name" value="Ribonuclease_3"/>
    <property type="match status" value="1"/>
</dbReference>
<organism evidence="3">
    <name type="scientific">Kwoniella dejecticola CBS 10117</name>
    <dbReference type="NCBI Taxonomy" id="1296121"/>
    <lineage>
        <taxon>Eukaryota</taxon>
        <taxon>Fungi</taxon>
        <taxon>Dikarya</taxon>
        <taxon>Basidiomycota</taxon>
        <taxon>Agaricomycotina</taxon>
        <taxon>Tremellomycetes</taxon>
        <taxon>Tremellales</taxon>
        <taxon>Cryptococcaceae</taxon>
        <taxon>Kwoniella</taxon>
    </lineage>
</organism>
<dbReference type="RefSeq" id="XP_018260771.1">
    <property type="nucleotide sequence ID" value="XM_018409768.1"/>
</dbReference>
<evidence type="ECO:0000259" key="2">
    <source>
        <dbReference type="PROSITE" id="PS50142"/>
    </source>
</evidence>
<feature type="compositionally biased region" description="Basic and acidic residues" evidence="1">
    <location>
        <begin position="307"/>
        <end position="321"/>
    </location>
</feature>
<name>A0A1A5ZYP8_9TREE</name>
<proteinExistence type="predicted"/>
<dbReference type="SUPFAM" id="SSF69065">
    <property type="entry name" value="RNase III domain-like"/>
    <property type="match status" value="1"/>
</dbReference>
<gene>
    <name evidence="3" type="ORF">I303_06487</name>
    <name evidence="4" type="ORF">I303_107086</name>
</gene>
<evidence type="ECO:0000313" key="4">
    <source>
        <dbReference type="EMBL" id="WWC64476.1"/>
    </source>
</evidence>
<sequence>MDHSSAEFHILELLGDRLFEVAAVKSLWESCSTVKTLDKGRQKLTTNEAFAQIAKAYKLQVKLTEASLPSMGSDTKTMADALEARMAAAYLDACRRGAEREVLSWGAELLNVDRWKGMRHCVQQSEEANKKPSRYPIHSEEDIWAATHIDSLTELARQKEESDRRASQSSLLVRRNPNRRGILERIFGLIPLSRSAENAKENSPPPTVSESKQSTCDPINVSTQDIFAALAALEKRMDALDTLLSQSMSSPSQCMSVTHARTNSHLAAVGLSKSSEFCHYEASDESDRTLGVSIPKRRKDFSPEPSGGKESDTNREPSDAEMRTVWETASMRFRSDRLPPLYRMSAVIPDDTLVEAIRRTDKADRVNSYLRLYNALITILSKHSANRIALEVAGKHLLANKTISHLAFHYKLLEGSNHVLEQWEYARFFRGYLSLLLARTEGTSAADEVNKWMESVFNTVVWPNLEGVIQSAEGNMKSTIPEKVTPKASIPDNLIEQGVAPSTSSMEGTLVQHVDSAIDHTTNEQDGSFRLIDPKLLPPLLTDPYISPEVIYRALQPELGHLVRHDMSVLARAITSCVKANDIGGSVLSHVIGHKTGRTAQQQVVYSRAFLALIGLASQQIHRQEVRSWLSALVSHDVWPQMVKLAGQFEQSKWLEISGHRIESDPHAELSDSKTTILTPTPEQSECIPSYNNAATF</sequence>
<dbReference type="STRING" id="1296121.A0A1A5ZYP8"/>
<feature type="region of interest" description="Disordered" evidence="1">
    <location>
        <begin position="196"/>
        <end position="217"/>
    </location>
</feature>
<dbReference type="OrthoDB" id="2563603at2759"/>
<evidence type="ECO:0000313" key="3">
    <source>
        <dbReference type="EMBL" id="OBR82929.1"/>
    </source>
</evidence>
<protein>
    <recommendedName>
        <fullName evidence="2">RNase III domain-containing protein</fullName>
    </recommendedName>
</protein>
<evidence type="ECO:0000313" key="5">
    <source>
        <dbReference type="Proteomes" id="UP000078595"/>
    </source>
</evidence>
<dbReference type="KEGG" id="kdj:28970186"/>
<keyword evidence="5" id="KW-1185">Reference proteome</keyword>
<dbReference type="PROSITE" id="PS50142">
    <property type="entry name" value="RNASE_3_2"/>
    <property type="match status" value="1"/>
</dbReference>
<reference evidence="4" key="2">
    <citation type="submission" date="2013-07" db="EMBL/GenBank/DDBJ databases">
        <authorList>
            <consortium name="The Broad Institute Genome Sequencing Platform"/>
            <person name="Cuomo C."/>
            <person name="Litvintseva A."/>
            <person name="Chen Y."/>
            <person name="Heitman J."/>
            <person name="Sun S."/>
            <person name="Springer D."/>
            <person name="Dromer F."/>
            <person name="Young S.K."/>
            <person name="Zeng Q."/>
            <person name="Gargeya S."/>
            <person name="Fitzgerald M."/>
            <person name="Abouelleil A."/>
            <person name="Alvarado L."/>
            <person name="Berlin A.M."/>
            <person name="Chapman S.B."/>
            <person name="Dewar J."/>
            <person name="Goldberg J."/>
            <person name="Griggs A."/>
            <person name="Gujja S."/>
            <person name="Hansen M."/>
            <person name="Howarth C."/>
            <person name="Imamovic A."/>
            <person name="Larimer J."/>
            <person name="McCowan C."/>
            <person name="Murphy C."/>
            <person name="Pearson M."/>
            <person name="Priest M."/>
            <person name="Roberts A."/>
            <person name="Saif S."/>
            <person name="Shea T."/>
            <person name="Sykes S."/>
            <person name="Wortman J."/>
            <person name="Nusbaum C."/>
            <person name="Birren B."/>
        </authorList>
    </citation>
    <scope>NUCLEOTIDE SEQUENCE</scope>
    <source>
        <strain evidence="4">CBS 10117</strain>
    </source>
</reference>
<dbReference type="Gene3D" id="1.10.1520.10">
    <property type="entry name" value="Ribonuclease III domain"/>
    <property type="match status" value="1"/>
</dbReference>
<reference evidence="4" key="3">
    <citation type="submission" date="2024-02" db="EMBL/GenBank/DDBJ databases">
        <title>Comparative genomics of Cryptococcus and Kwoniella reveals pathogenesis evolution and contrasting modes of karyotype evolution via chromosome fusion or intercentromeric recombination.</title>
        <authorList>
            <person name="Coelho M.A."/>
            <person name="David-Palma M."/>
            <person name="Shea T."/>
            <person name="Bowers K."/>
            <person name="McGinley-Smith S."/>
            <person name="Mohammad A.W."/>
            <person name="Gnirke A."/>
            <person name="Yurkov A.M."/>
            <person name="Nowrousian M."/>
            <person name="Sun S."/>
            <person name="Cuomo C.A."/>
            <person name="Heitman J."/>
        </authorList>
    </citation>
    <scope>NUCLEOTIDE SEQUENCE</scope>
    <source>
        <strain evidence="4">CBS 10117</strain>
    </source>
</reference>
<dbReference type="GeneID" id="28970186"/>
<dbReference type="GO" id="GO:0004525">
    <property type="term" value="F:ribonuclease III activity"/>
    <property type="evidence" value="ECO:0007669"/>
    <property type="project" value="InterPro"/>
</dbReference>
<dbReference type="EMBL" id="CP144538">
    <property type="protein sequence ID" value="WWC64476.1"/>
    <property type="molecule type" value="Genomic_DNA"/>
</dbReference>
<dbReference type="GO" id="GO:0006396">
    <property type="term" value="P:RNA processing"/>
    <property type="evidence" value="ECO:0007669"/>
    <property type="project" value="InterPro"/>
</dbReference>